<comment type="function">
    <text evidence="5">Protects cells and enzymes from oxidative damage, by catalyzing the reduction of hydrogen peroxide, lipid peroxides and organic hydroperoxide, by glutathione.</text>
</comment>
<dbReference type="Pfam" id="PF03016">
    <property type="entry name" value="Exostosin_GT47"/>
    <property type="match status" value="1"/>
</dbReference>
<evidence type="ECO:0000256" key="2">
    <source>
        <dbReference type="ARBA" id="ARBA00022559"/>
    </source>
</evidence>
<dbReference type="AlphaFoldDB" id="A0A830CHV4"/>
<dbReference type="CDD" id="cd00340">
    <property type="entry name" value="GSH_Peroxidase"/>
    <property type="match status" value="1"/>
</dbReference>
<gene>
    <name evidence="8" type="ORF">PHJA_002073100</name>
</gene>
<dbReference type="PANTHER" id="PTHR11592">
    <property type="entry name" value="GLUTATHIONE PEROXIDASE"/>
    <property type="match status" value="1"/>
</dbReference>
<evidence type="ECO:0000256" key="4">
    <source>
        <dbReference type="ARBA" id="ARBA00036974"/>
    </source>
</evidence>
<comment type="catalytic activity">
    <reaction evidence="4">
        <text>a hydroperoxy polyunsaturated fatty acid + 2 glutathione = a hydroxy polyunsaturated fatty acid + glutathione disulfide + H2O</text>
        <dbReference type="Rhea" id="RHEA:19057"/>
        <dbReference type="ChEBI" id="CHEBI:15377"/>
        <dbReference type="ChEBI" id="CHEBI:57925"/>
        <dbReference type="ChEBI" id="CHEBI:58297"/>
        <dbReference type="ChEBI" id="CHEBI:131871"/>
        <dbReference type="ChEBI" id="CHEBI:134019"/>
        <dbReference type="EC" id="1.11.1.12"/>
    </reaction>
</comment>
<dbReference type="Pfam" id="PF00255">
    <property type="entry name" value="GSHPx"/>
    <property type="match status" value="1"/>
</dbReference>
<accession>A0A830CHV4</accession>
<keyword evidence="9" id="KW-1185">Reference proteome</keyword>
<dbReference type="GO" id="GO:0005829">
    <property type="term" value="C:cytosol"/>
    <property type="evidence" value="ECO:0007669"/>
    <property type="project" value="TreeGrafter"/>
</dbReference>
<dbReference type="InterPro" id="IPR036249">
    <property type="entry name" value="Thioredoxin-like_sf"/>
</dbReference>
<keyword evidence="8" id="KW-0328">Glycosyltransferase</keyword>
<proteinExistence type="inferred from homology"/>
<organism evidence="8 9">
    <name type="scientific">Phtheirospermum japonicum</name>
    <dbReference type="NCBI Taxonomy" id="374723"/>
    <lineage>
        <taxon>Eukaryota</taxon>
        <taxon>Viridiplantae</taxon>
        <taxon>Streptophyta</taxon>
        <taxon>Embryophyta</taxon>
        <taxon>Tracheophyta</taxon>
        <taxon>Spermatophyta</taxon>
        <taxon>Magnoliopsida</taxon>
        <taxon>eudicotyledons</taxon>
        <taxon>Gunneridae</taxon>
        <taxon>Pentapetalae</taxon>
        <taxon>asterids</taxon>
        <taxon>lamiids</taxon>
        <taxon>Lamiales</taxon>
        <taxon>Orobanchaceae</taxon>
        <taxon>Orobanchaceae incertae sedis</taxon>
        <taxon>Phtheirospermum</taxon>
    </lineage>
</organism>
<dbReference type="PRINTS" id="PR01011">
    <property type="entry name" value="GLUTPROXDASE"/>
</dbReference>
<comment type="similarity">
    <text evidence="1 6">Belongs to the glutathione peroxidase family.</text>
</comment>
<dbReference type="PROSITE" id="PS51355">
    <property type="entry name" value="GLUTATHIONE_PEROXID_3"/>
    <property type="match status" value="1"/>
</dbReference>
<dbReference type="PROSITE" id="PS00460">
    <property type="entry name" value="GLUTATHIONE_PEROXID_1"/>
    <property type="match status" value="1"/>
</dbReference>
<feature type="domain" description="Thioredoxin" evidence="7">
    <location>
        <begin position="548"/>
        <end position="711"/>
    </location>
</feature>
<dbReference type="PANTHER" id="PTHR11592:SF122">
    <property type="entry name" value="GLUTATHIONE PEROXIDASE"/>
    <property type="match status" value="1"/>
</dbReference>
<dbReference type="SUPFAM" id="SSF52833">
    <property type="entry name" value="Thioredoxin-like"/>
    <property type="match status" value="1"/>
</dbReference>
<dbReference type="PROSITE" id="PS51352">
    <property type="entry name" value="THIOREDOXIN_2"/>
    <property type="match status" value="1"/>
</dbReference>
<reference evidence="8" key="1">
    <citation type="submission" date="2020-07" db="EMBL/GenBank/DDBJ databases">
        <title>Ethylene signaling mediates host invasion by parasitic plants.</title>
        <authorList>
            <person name="Yoshida S."/>
        </authorList>
    </citation>
    <scope>NUCLEOTIDE SEQUENCE</scope>
    <source>
        <strain evidence="8">Okayama</strain>
    </source>
</reference>
<dbReference type="InterPro" id="IPR029759">
    <property type="entry name" value="GPX_AS"/>
</dbReference>
<name>A0A830CHV4_9LAMI</name>
<protein>
    <recommendedName>
        <fullName evidence="6">Glutathione peroxidase</fullName>
    </recommendedName>
</protein>
<dbReference type="Proteomes" id="UP000653305">
    <property type="component" value="Unassembled WGS sequence"/>
</dbReference>
<dbReference type="InterPro" id="IPR029760">
    <property type="entry name" value="GPX_CS"/>
</dbReference>
<keyword evidence="3 6" id="KW-0560">Oxidoreductase</keyword>
<dbReference type="GO" id="GO:0047066">
    <property type="term" value="F:phospholipid-hydroperoxide glutathione peroxidase activity"/>
    <property type="evidence" value="ECO:0007669"/>
    <property type="project" value="UniProtKB-EC"/>
</dbReference>
<dbReference type="GO" id="GO:0006979">
    <property type="term" value="P:response to oxidative stress"/>
    <property type="evidence" value="ECO:0007669"/>
    <property type="project" value="InterPro"/>
</dbReference>
<dbReference type="FunFam" id="3.40.30.10:FF:000025">
    <property type="entry name" value="Glutathione peroxidase"/>
    <property type="match status" value="1"/>
</dbReference>
<evidence type="ECO:0000256" key="1">
    <source>
        <dbReference type="ARBA" id="ARBA00006926"/>
    </source>
</evidence>
<sequence>MGVSVSRKKPKLSKKLQANELGFFSSFLERILFRLPVAMFLLVLIYVWSSSTTVISGNVVHVCVSSRKLNNLYCLSAGTQPDFQIPVSLDNHSSSSVINGKELKEVAGFDIKIDVPAANDSFISRINGGNNVKEESTPFDNKSSIQAKNNINENVGNESLEYAYTDIEEQLQTHRSWISNSNRATCLGRGIYVYELPTKFNKDLVAQCGEMIPWVNNFCRFFSNDAMGEPIESLGRGWHDTHQYSLEPIFHARISKHPCRVYDPNEAKLFYVPYYGGLDILRWHFKNVSNGLKDSIALDLIRWLESQGPWYKNLGKDHVFVLGKISWDFRRNERSSWGTRLLELDEMQNPVKLLIERQPWHVNDIGIPHPTYFHPRTDDDIVMWQLKAIKSKRGSLVSFAGAARPDLPDSIRSVLIEQCVSAGNGECKFLNCTSGECDRPESIIGLFMESEFCLQPPGDSPTRKSVFDSLVSGCIPVLFDPFTAYYQYPWHFPEDREKYSVFVDKDEVRNRTVNVVERLMNIPSRERENMRRYIVYELLPGLVYGDLNSEFDKFEDAFLIADAKGNDVNLGTYKGKVLLIVNVASQCGLTNSNYTELTQLYEKYKGQGLEILAFPCNQFGSQEPGSNEEIQEFVCTRFKAEYPIFDKVEVNGPNSAPIYKYMKSIKSSIFGDNIKWNFSKFLVDKEGRVVDRYAPTTSPLSIEKDIKKLLEKA</sequence>
<evidence type="ECO:0000256" key="3">
    <source>
        <dbReference type="ARBA" id="ARBA00023002"/>
    </source>
</evidence>
<comment type="caution">
    <text evidence="8">The sequence shown here is derived from an EMBL/GenBank/DDBJ whole genome shotgun (WGS) entry which is preliminary data.</text>
</comment>
<dbReference type="InterPro" id="IPR000889">
    <property type="entry name" value="Glutathione_peroxidase"/>
</dbReference>
<evidence type="ECO:0000313" key="8">
    <source>
        <dbReference type="EMBL" id="GFP99290.1"/>
    </source>
</evidence>
<evidence type="ECO:0000313" key="9">
    <source>
        <dbReference type="Proteomes" id="UP000653305"/>
    </source>
</evidence>
<dbReference type="InterPro" id="IPR013766">
    <property type="entry name" value="Thioredoxin_domain"/>
</dbReference>
<dbReference type="InterPro" id="IPR040911">
    <property type="entry name" value="Exostosin_GT47"/>
</dbReference>
<dbReference type="Gene3D" id="3.40.30.10">
    <property type="entry name" value="Glutaredoxin"/>
    <property type="match status" value="1"/>
</dbReference>
<keyword evidence="8" id="KW-0808">Transferase</keyword>
<evidence type="ECO:0000256" key="5">
    <source>
        <dbReference type="ARBA" id="ARBA00037287"/>
    </source>
</evidence>
<dbReference type="EMBL" id="BMAC01000565">
    <property type="protein sequence ID" value="GFP99290.1"/>
    <property type="molecule type" value="Genomic_DNA"/>
</dbReference>
<keyword evidence="2 6" id="KW-0575">Peroxidase</keyword>
<evidence type="ECO:0000259" key="7">
    <source>
        <dbReference type="PROSITE" id="PS51352"/>
    </source>
</evidence>
<dbReference type="OrthoDB" id="1924787at2759"/>
<evidence type="ECO:0000256" key="6">
    <source>
        <dbReference type="RuleBase" id="RU000499"/>
    </source>
</evidence>
<dbReference type="PROSITE" id="PS00763">
    <property type="entry name" value="GLUTATHIONE_PEROXID_2"/>
    <property type="match status" value="1"/>
</dbReference>
<dbReference type="GO" id="GO:0016757">
    <property type="term" value="F:glycosyltransferase activity"/>
    <property type="evidence" value="ECO:0007669"/>
    <property type="project" value="UniProtKB-KW"/>
</dbReference>